<protein>
    <submittedName>
        <fullName evidence="1">Uncharacterized protein</fullName>
    </submittedName>
</protein>
<keyword evidence="2" id="KW-1185">Reference proteome</keyword>
<proteinExistence type="predicted"/>
<organism evidence="1 2">
    <name type="scientific">Gossypium aridum</name>
    <name type="common">American cotton</name>
    <name type="synonym">Erioxylum aridum</name>
    <dbReference type="NCBI Taxonomy" id="34290"/>
    <lineage>
        <taxon>Eukaryota</taxon>
        <taxon>Viridiplantae</taxon>
        <taxon>Streptophyta</taxon>
        <taxon>Embryophyta</taxon>
        <taxon>Tracheophyta</taxon>
        <taxon>Spermatophyta</taxon>
        <taxon>Magnoliopsida</taxon>
        <taxon>eudicotyledons</taxon>
        <taxon>Gunneridae</taxon>
        <taxon>Pentapetalae</taxon>
        <taxon>rosids</taxon>
        <taxon>malvids</taxon>
        <taxon>Malvales</taxon>
        <taxon>Malvaceae</taxon>
        <taxon>Malvoideae</taxon>
        <taxon>Gossypium</taxon>
    </lineage>
</organism>
<name>A0A7J8Y5W4_GOSAI</name>
<reference evidence="1 2" key="1">
    <citation type="journal article" date="2019" name="Genome Biol. Evol.">
        <title>Insights into the evolution of the New World diploid cottons (Gossypium, subgenus Houzingenia) based on genome sequencing.</title>
        <authorList>
            <person name="Grover C.E."/>
            <person name="Arick M.A. 2nd"/>
            <person name="Thrash A."/>
            <person name="Conover J.L."/>
            <person name="Sanders W.S."/>
            <person name="Peterson D.G."/>
            <person name="Frelichowski J.E."/>
            <person name="Scheffler J.A."/>
            <person name="Scheffler B.E."/>
            <person name="Wendel J.F."/>
        </authorList>
    </citation>
    <scope>NUCLEOTIDE SEQUENCE [LARGE SCALE GENOMIC DNA]</scope>
    <source>
        <strain evidence="1">185</strain>
        <tissue evidence="1">Leaf</tissue>
    </source>
</reference>
<comment type="caution">
    <text evidence="1">The sequence shown here is derived from an EMBL/GenBank/DDBJ whole genome shotgun (WGS) entry which is preliminary data.</text>
</comment>
<sequence>MGEIFEVEISCLSFNSNYLRSTFGKRERYSAMEKNGKEIVNADLGKEWERNLKFDLGKEVEVVAVTINESILNSNNHSTITFQATSSSTLTGTKGINKDAKSRNTFNAVNSHDNGGKVRDPKGGWKINKTLKGPSNHFNAMGSSQVSLVGSMLMAEILYPWSWRTKLPRKKVNGLKADTVIGKLRLERTHLGESVGLLGGHSPWLAIEDFNAIPLVEEKKGGQRFPFHLASWYSVQAFRLGSRANLKHSELLKDFIGSFCGSSGYKVDAWVPNVGPLSKLVPTQANSNLDCKLSEMVTKNCDWNLDLFHVWLIEDIILHIVSILPPLVFPGPDSISWSRSTTGGMIRDKIGKWILGYNRFLGKSSVFVIELWGNFERVAVTSKKELCLFEAPPLEIQRTLEEDIARGSLFPSPTL</sequence>
<dbReference type="AlphaFoldDB" id="A0A7J8Y5W4"/>
<dbReference type="EMBL" id="JABFAA010000010">
    <property type="protein sequence ID" value="MBA0694379.1"/>
    <property type="molecule type" value="Genomic_DNA"/>
</dbReference>
<evidence type="ECO:0000313" key="2">
    <source>
        <dbReference type="Proteomes" id="UP000593577"/>
    </source>
</evidence>
<gene>
    <name evidence="1" type="ORF">Goari_004685</name>
</gene>
<evidence type="ECO:0000313" key="1">
    <source>
        <dbReference type="EMBL" id="MBA0694379.1"/>
    </source>
</evidence>
<dbReference type="Proteomes" id="UP000593577">
    <property type="component" value="Unassembled WGS sequence"/>
</dbReference>
<accession>A0A7J8Y5W4</accession>